<dbReference type="Gene3D" id="3.40.109.10">
    <property type="entry name" value="NADH Oxidase"/>
    <property type="match status" value="1"/>
</dbReference>
<evidence type="ECO:0000259" key="2">
    <source>
        <dbReference type="Pfam" id="PF00881"/>
    </source>
</evidence>
<dbReference type="InterPro" id="IPR052544">
    <property type="entry name" value="Bacteriocin_Proc_Enz"/>
</dbReference>
<dbReference type="GO" id="GO:0016491">
    <property type="term" value="F:oxidoreductase activity"/>
    <property type="evidence" value="ECO:0007669"/>
    <property type="project" value="InterPro"/>
</dbReference>
<feature type="domain" description="Nitroreductase" evidence="2">
    <location>
        <begin position="41"/>
        <end position="219"/>
    </location>
</feature>
<dbReference type="Proteomes" id="UP000668403">
    <property type="component" value="Unassembled WGS sequence"/>
</dbReference>
<comment type="caution">
    <text evidence="3">The sequence shown here is derived from an EMBL/GenBank/DDBJ whole genome shotgun (WGS) entry which is preliminary data.</text>
</comment>
<dbReference type="CDD" id="cd02142">
    <property type="entry name" value="McbC_SagB-like_oxidoreductase"/>
    <property type="match status" value="1"/>
</dbReference>
<dbReference type="AlphaFoldDB" id="A0A939QDF4"/>
<dbReference type="Pfam" id="PF00881">
    <property type="entry name" value="Nitroreductase"/>
    <property type="match status" value="1"/>
</dbReference>
<organism evidence="3 4">
    <name type="scientific">Leucobacter tardus</name>
    <dbReference type="NCBI Taxonomy" id="501483"/>
    <lineage>
        <taxon>Bacteria</taxon>
        <taxon>Bacillati</taxon>
        <taxon>Actinomycetota</taxon>
        <taxon>Actinomycetes</taxon>
        <taxon>Micrococcales</taxon>
        <taxon>Microbacteriaceae</taxon>
        <taxon>Leucobacter</taxon>
    </lineage>
</organism>
<gene>
    <name evidence="3" type="ORF">J4H85_02190</name>
</gene>
<dbReference type="InterPro" id="IPR000415">
    <property type="entry name" value="Nitroreductase-like"/>
</dbReference>
<evidence type="ECO:0000313" key="4">
    <source>
        <dbReference type="Proteomes" id="UP000668403"/>
    </source>
</evidence>
<accession>A0A939QDF4</accession>
<dbReference type="EMBL" id="JAGFBF010000001">
    <property type="protein sequence ID" value="MBO2988810.1"/>
    <property type="molecule type" value="Genomic_DNA"/>
</dbReference>
<sequence>MATSDAPAGSGSGSPSSLAAPDGQVIPLASGSTGTLADVLRGRRSTKSTPGGSLPGGALADLLVQTVGERPDGTRPYGSAHARYDVRVTVIAAEVRGVAAGVYEYDPPRTALHLRERGDHRSSLAAATIDGAWIDACPLILMLTADLGAAREAFVAQAPDRGEQFCWLEAGLLTQNIHLWASERSLGTVFIGGLRSREMQNLSRAWTPDGHTVLGLLPVCHPISVPTVSTSP</sequence>
<dbReference type="PANTHER" id="PTHR43745">
    <property type="entry name" value="NITROREDUCTASE MJ1384-RELATED"/>
    <property type="match status" value="1"/>
</dbReference>
<protein>
    <submittedName>
        <fullName evidence="3">SagB/ThcOx family dehydrogenase</fullName>
    </submittedName>
</protein>
<name>A0A939QDF4_9MICO</name>
<feature type="region of interest" description="Disordered" evidence="1">
    <location>
        <begin position="1"/>
        <end position="27"/>
    </location>
</feature>
<reference evidence="3" key="1">
    <citation type="submission" date="2021-03" db="EMBL/GenBank/DDBJ databases">
        <title>Leucobacter chromiisoli sp. nov., isolated from chromium-containing soil of chemical plant.</title>
        <authorList>
            <person name="Xu Z."/>
        </authorList>
    </citation>
    <scope>NUCLEOTIDE SEQUENCE</scope>
    <source>
        <strain evidence="3">K 70/01</strain>
    </source>
</reference>
<dbReference type="RefSeq" id="WP_208236460.1">
    <property type="nucleotide sequence ID" value="NZ_BAAAQU010000001.1"/>
</dbReference>
<evidence type="ECO:0000256" key="1">
    <source>
        <dbReference type="SAM" id="MobiDB-lite"/>
    </source>
</evidence>
<keyword evidence="4" id="KW-1185">Reference proteome</keyword>
<feature type="compositionally biased region" description="Low complexity" evidence="1">
    <location>
        <begin position="1"/>
        <end position="23"/>
    </location>
</feature>
<dbReference type="SUPFAM" id="SSF55469">
    <property type="entry name" value="FMN-dependent nitroreductase-like"/>
    <property type="match status" value="1"/>
</dbReference>
<evidence type="ECO:0000313" key="3">
    <source>
        <dbReference type="EMBL" id="MBO2988810.1"/>
    </source>
</evidence>
<proteinExistence type="predicted"/>
<dbReference type="PANTHER" id="PTHR43745:SF2">
    <property type="entry name" value="NITROREDUCTASE MJ1384-RELATED"/>
    <property type="match status" value="1"/>
</dbReference>
<dbReference type="InterPro" id="IPR029479">
    <property type="entry name" value="Nitroreductase"/>
</dbReference>